<dbReference type="InterPro" id="IPR009081">
    <property type="entry name" value="PP-bd_ACP"/>
</dbReference>
<protein>
    <submittedName>
        <fullName evidence="9">Non-ribosomal peptide synthase domain TIGR01720/amino acid adenylation domain-containing protein</fullName>
    </submittedName>
</protein>
<dbReference type="InterPro" id="IPR020806">
    <property type="entry name" value="PKS_PP-bd"/>
</dbReference>
<dbReference type="Gene3D" id="1.10.1200.10">
    <property type="entry name" value="ACP-like"/>
    <property type="match status" value="2"/>
</dbReference>
<dbReference type="InterPro" id="IPR020845">
    <property type="entry name" value="AMP-binding_CS"/>
</dbReference>
<evidence type="ECO:0000256" key="5">
    <source>
        <dbReference type="ARBA" id="ARBA00022737"/>
    </source>
</evidence>
<keyword evidence="10" id="KW-1185">Reference proteome</keyword>
<dbReference type="FunFam" id="3.30.300.30:FF:000010">
    <property type="entry name" value="Enterobactin synthetase component F"/>
    <property type="match status" value="1"/>
</dbReference>
<evidence type="ECO:0000256" key="3">
    <source>
        <dbReference type="ARBA" id="ARBA00022450"/>
    </source>
</evidence>
<dbReference type="SUPFAM" id="SSF52777">
    <property type="entry name" value="CoA-dependent acyltransferases"/>
    <property type="match status" value="4"/>
</dbReference>
<dbReference type="PANTHER" id="PTHR45527">
    <property type="entry name" value="NONRIBOSOMAL PEPTIDE SYNTHETASE"/>
    <property type="match status" value="1"/>
</dbReference>
<feature type="domain" description="Carrier" evidence="8">
    <location>
        <begin position="266"/>
        <end position="340"/>
    </location>
</feature>
<dbReference type="PANTHER" id="PTHR45527:SF1">
    <property type="entry name" value="FATTY ACID SYNTHASE"/>
    <property type="match status" value="1"/>
</dbReference>
<dbReference type="GO" id="GO:0003824">
    <property type="term" value="F:catalytic activity"/>
    <property type="evidence" value="ECO:0007669"/>
    <property type="project" value="InterPro"/>
</dbReference>
<dbReference type="GO" id="GO:0031177">
    <property type="term" value="F:phosphopantetheine binding"/>
    <property type="evidence" value="ECO:0007669"/>
    <property type="project" value="InterPro"/>
</dbReference>
<dbReference type="PROSITE" id="PS50075">
    <property type="entry name" value="CARRIER"/>
    <property type="match status" value="2"/>
</dbReference>
<keyword evidence="5" id="KW-0677">Repeat</keyword>
<dbReference type="InterPro" id="IPR010071">
    <property type="entry name" value="AA_adenyl_dom"/>
</dbReference>
<dbReference type="GO" id="GO:0044550">
    <property type="term" value="P:secondary metabolite biosynthetic process"/>
    <property type="evidence" value="ECO:0007669"/>
    <property type="project" value="UniProtKB-ARBA"/>
</dbReference>
<dbReference type="CDD" id="cd19534">
    <property type="entry name" value="E_NRPS"/>
    <property type="match status" value="1"/>
</dbReference>
<dbReference type="GO" id="GO:0043041">
    <property type="term" value="P:amino acid activation for nonribosomal peptide biosynthetic process"/>
    <property type="evidence" value="ECO:0007669"/>
    <property type="project" value="TreeGrafter"/>
</dbReference>
<evidence type="ECO:0000256" key="6">
    <source>
        <dbReference type="ARBA" id="ARBA00023194"/>
    </source>
</evidence>
<dbReference type="NCBIfam" id="TIGR01720">
    <property type="entry name" value="NRPS-para261"/>
    <property type="match status" value="1"/>
</dbReference>
<dbReference type="Proteomes" id="UP000198609">
    <property type="component" value="Unassembled WGS sequence"/>
</dbReference>
<keyword evidence="3" id="KW-0596">Phosphopantetheine</keyword>
<dbReference type="FunFam" id="2.30.38.10:FF:000001">
    <property type="entry name" value="Non-ribosomal peptide synthetase PvdI"/>
    <property type="match status" value="1"/>
</dbReference>
<evidence type="ECO:0000256" key="4">
    <source>
        <dbReference type="ARBA" id="ARBA00022553"/>
    </source>
</evidence>
<dbReference type="FunFam" id="3.40.50.980:FF:000001">
    <property type="entry name" value="Non-ribosomal peptide synthetase"/>
    <property type="match status" value="1"/>
</dbReference>
<dbReference type="PROSITE" id="PS00455">
    <property type="entry name" value="AMP_BINDING"/>
    <property type="match status" value="1"/>
</dbReference>
<dbReference type="InterPro" id="IPR000873">
    <property type="entry name" value="AMP-dep_synth/lig_dom"/>
</dbReference>
<dbReference type="InterPro" id="IPR010060">
    <property type="entry name" value="NRPS_synth"/>
</dbReference>
<evidence type="ECO:0000256" key="7">
    <source>
        <dbReference type="SAM" id="MobiDB-lite"/>
    </source>
</evidence>
<evidence type="ECO:0000259" key="8">
    <source>
        <dbReference type="PROSITE" id="PS50075"/>
    </source>
</evidence>
<dbReference type="InterPro" id="IPR023213">
    <property type="entry name" value="CAT-like_dom_sf"/>
</dbReference>
<comment type="cofactor">
    <cofactor evidence="1">
        <name>pantetheine 4'-phosphate</name>
        <dbReference type="ChEBI" id="CHEBI:47942"/>
    </cofactor>
</comment>
<dbReference type="Gene3D" id="3.40.50.12780">
    <property type="entry name" value="N-terminal domain of ligase-like"/>
    <property type="match status" value="2"/>
</dbReference>
<dbReference type="Pfam" id="PF00501">
    <property type="entry name" value="AMP-binding"/>
    <property type="match status" value="2"/>
</dbReference>
<accession>A0A1H5BNP5</accession>
<dbReference type="InterPro" id="IPR042099">
    <property type="entry name" value="ANL_N_sf"/>
</dbReference>
<dbReference type="Gene3D" id="3.30.559.10">
    <property type="entry name" value="Chloramphenicol acetyltransferase-like domain"/>
    <property type="match status" value="2"/>
</dbReference>
<dbReference type="InterPro" id="IPR045851">
    <property type="entry name" value="AMP-bd_C_sf"/>
</dbReference>
<keyword evidence="6" id="KW-0045">Antibiotic biosynthesis</keyword>
<dbReference type="GO" id="GO:0017000">
    <property type="term" value="P:antibiotic biosynthetic process"/>
    <property type="evidence" value="ECO:0007669"/>
    <property type="project" value="UniProtKB-KW"/>
</dbReference>
<feature type="domain" description="Carrier" evidence="8">
    <location>
        <begin position="1770"/>
        <end position="1845"/>
    </location>
</feature>
<gene>
    <name evidence="9" type="ORF">SAMN04490356_8986</name>
</gene>
<dbReference type="Pfam" id="PF13193">
    <property type="entry name" value="AMP-binding_C"/>
    <property type="match status" value="2"/>
</dbReference>
<dbReference type="NCBIfam" id="TIGR01733">
    <property type="entry name" value="AA-adenyl-dom"/>
    <property type="match status" value="1"/>
</dbReference>
<dbReference type="CDD" id="cd19543">
    <property type="entry name" value="DCL_NRPS"/>
    <property type="match status" value="1"/>
</dbReference>
<dbReference type="InterPro" id="IPR001242">
    <property type="entry name" value="Condensation_dom"/>
</dbReference>
<dbReference type="SUPFAM" id="SSF47336">
    <property type="entry name" value="ACP-like"/>
    <property type="match status" value="2"/>
</dbReference>
<feature type="compositionally biased region" description="Low complexity" evidence="7">
    <location>
        <begin position="1750"/>
        <end position="1766"/>
    </location>
</feature>
<dbReference type="Pfam" id="PF00668">
    <property type="entry name" value="Condensation"/>
    <property type="match status" value="2"/>
</dbReference>
<keyword evidence="4" id="KW-0597">Phosphoprotein</keyword>
<dbReference type="Gene3D" id="3.30.559.30">
    <property type="entry name" value="Nonribosomal peptide synthetase, condensation domain"/>
    <property type="match status" value="2"/>
</dbReference>
<name>A0A1H5BNP5_STRMJ</name>
<evidence type="ECO:0000313" key="10">
    <source>
        <dbReference type="Proteomes" id="UP000198609"/>
    </source>
</evidence>
<dbReference type="Gene3D" id="3.30.300.30">
    <property type="match status" value="2"/>
</dbReference>
<dbReference type="InterPro" id="IPR006162">
    <property type="entry name" value="Ppantetheine_attach_site"/>
</dbReference>
<organism evidence="9 10">
    <name type="scientific">Streptomyces melanosporofaciens</name>
    <dbReference type="NCBI Taxonomy" id="67327"/>
    <lineage>
        <taxon>Bacteria</taxon>
        <taxon>Bacillati</taxon>
        <taxon>Actinomycetota</taxon>
        <taxon>Actinomycetes</taxon>
        <taxon>Kitasatosporales</taxon>
        <taxon>Streptomycetaceae</taxon>
        <taxon>Streptomyces</taxon>
        <taxon>Streptomyces violaceusniger group</taxon>
    </lineage>
</organism>
<evidence type="ECO:0000313" key="9">
    <source>
        <dbReference type="EMBL" id="SED56243.1"/>
    </source>
</evidence>
<dbReference type="EMBL" id="FNST01000002">
    <property type="protein sequence ID" value="SED56243.1"/>
    <property type="molecule type" value="Genomic_DNA"/>
</dbReference>
<evidence type="ECO:0000256" key="2">
    <source>
        <dbReference type="ARBA" id="ARBA00006432"/>
    </source>
</evidence>
<sequence length="1862" mass="199810">MPSALGQVLGKGSVSVTAGTVVLAGEGLAARTVQEVRAAIPGCRVANIYGPTEATVYATAWTCDPADPDRTPPIGAPVAATRAYALDARLRPVPVGVPGELYLAGPGLARGYFGRPGLTAQRFTADPFGPAGGRMYRTGDLVRWDERGQLEYLGRTDDQVKVRGFRIELGEVEAALARHPDIAEAAATVVDTGGHKRLAGYVVQVPGAPPVDTAAIRAFLVTSLPDHMVPSALVVLDRLPLGSSGKLDRRALPAPVWAARATGHVEPRTETEKALAAIWAEVLGVERIGVEDNYFTLGGDSILSIQIVSAARRAGIELTPRHLFVHQTVAELATAAREAPATAPAHEQDPVVGEVPLTPIQHWLFEQLSGTAGHFTQSVSAELTAPVDEHALRAALSTVVTHHDALRLRFERTEDGAVRQHNAPPEGRPMLDLHDLSSLEPGRRDAVMRETAARIRAGFDLARGPLLHAALFNRGEGERPVLLLTAHHLVVDAVSWRIVLEDLDTAYRQIAAGRTVEPGAKTTSFRTWARRLSEHAAAGGFDAERDHWAAAHGCTDLPTDGEGPNTAASEEEVTVRLGAEETRLLLQEVPGAYRTRVNDVLLCALGRVLARWTGRDRVAVALEGHGREEIFEGVDLSRTVGWFTSMYPVTLETPADWGLERTLKAVKERLRAIPGNGLGYGALRHLSGAATAGLPAAPEISFNYLGQQDWEPPAADGLLHALTGGLEGDMSPEADRPHLLDVIGRVADRRLELSWSYSRSRHRRATVHRLAEEMVDELRAIVRLCTRPDTGGRTPSDFPLAALDQATVDRLAGDGRDVADIHPLTPTQSGLLFHALAQRDQGLYLEQATFVLDGVADFGVLAAAWQHVVDRTPVLRGEVVVHDVAEPLMVVRRTAVVPVEELDWTGLTEDERTAALERLLDQDRARGIDLGAAPLLRVTLARLSPGEVRVLWTFHHVLLDGWSVFQVLGDVFAAHAALAAGEQPRLQARRPFADYVAWLGRQDHTRAHAHWRQALEGFTAPTPLPYDRRPTPEIATRSSHWLSQRLGEQDTAALQDFARRHRLTMNTVVQGAWALLVSRLSGESDVCFGTTVSGRPGELPGADDITGIFINTLPVRCAVPGATGAAAWLRELQAEQADARGFGHVPLSELRGWSELPAGVNLFESLVVFENYPINSAAAAEHGLRVRDLHALESTNYALTVVVSPGSELSVELGYDPRLFEEATAEALADRLTHLLGALAAAPDELPLDHIDVLPAAERHRLLVDWNDTARQVPESTWAELFEAAADRDPDAVAVDSLRLRLTYAELDGRANRLAHHLIGQGVGPGRIVALVLPRSVESVVARLAVAKAGGAYLPIDPDYPAERIELMLKDSAPHLVIERAAEVRAPDGPAHRPGDEDRLGAVHPDDPAYVIYTSGSTGTPKGVVVTHRGIAGFAAAEAEHFQVRPGDRVLQFSSPGFDASVLELCMALPSGAALVVPEPGPLLGGHLAEILRRQRITHTLIPPAALATLPAGTERELPDLRTLIVGGDACGAEPAARWAPFHRMINAYGPTETTVVATWSEPLDANGAPPPIGRPIPNTRVQLLDARLRPVPVGVPGELWVSGPSLARGYLGRAGLTASRFLADPFGPPGSRMYRTGDLARYDARGRLHHLGRVDHQLKLHGHRIEAGEVETALCGHPAVAEAVVTVREDEPGVRRLVAHLVLAPGAAAPAEPELRTHLGRTLPGPMVPSAFAVLDRLPLTENGKTDRAALPAPGPGTTAAAAPAGHIAPRTPTEEVIAEIWSEVLGVAPVGAEDEFFALGGDSVRSLLIASRAKEAFAVDLTPRDILTARTVSALADLVEEHILRELEDAASGGSDHDDR</sequence>
<reference evidence="10" key="1">
    <citation type="submission" date="2016-10" db="EMBL/GenBank/DDBJ databases">
        <authorList>
            <person name="Varghese N."/>
            <person name="Submissions S."/>
        </authorList>
    </citation>
    <scope>NUCLEOTIDE SEQUENCE [LARGE SCALE GENOMIC DNA]</scope>
    <source>
        <strain evidence="10">DSM 40318</strain>
    </source>
</reference>
<dbReference type="PROSITE" id="PS00012">
    <property type="entry name" value="PHOSPHOPANTETHEINE"/>
    <property type="match status" value="2"/>
</dbReference>
<dbReference type="CDD" id="cd17652">
    <property type="entry name" value="A_NRPS_CmdD_like"/>
    <property type="match status" value="1"/>
</dbReference>
<dbReference type="FunFam" id="1.10.1200.10:FF:000005">
    <property type="entry name" value="Nonribosomal peptide synthetase 1"/>
    <property type="match status" value="1"/>
</dbReference>
<dbReference type="SUPFAM" id="SSF56801">
    <property type="entry name" value="Acetyl-CoA synthetase-like"/>
    <property type="match status" value="2"/>
</dbReference>
<evidence type="ECO:0000256" key="1">
    <source>
        <dbReference type="ARBA" id="ARBA00001957"/>
    </source>
</evidence>
<dbReference type="GO" id="GO:0008610">
    <property type="term" value="P:lipid biosynthetic process"/>
    <property type="evidence" value="ECO:0007669"/>
    <property type="project" value="UniProtKB-ARBA"/>
</dbReference>
<dbReference type="FunFam" id="3.40.50.12780:FF:000012">
    <property type="entry name" value="Non-ribosomal peptide synthetase"/>
    <property type="match status" value="1"/>
</dbReference>
<dbReference type="InterPro" id="IPR036736">
    <property type="entry name" value="ACP-like_sf"/>
</dbReference>
<proteinExistence type="inferred from homology"/>
<feature type="region of interest" description="Disordered" evidence="7">
    <location>
        <begin position="1747"/>
        <end position="1766"/>
    </location>
</feature>
<dbReference type="InterPro" id="IPR025110">
    <property type="entry name" value="AMP-bd_C"/>
</dbReference>
<dbReference type="Pfam" id="PF00550">
    <property type="entry name" value="PP-binding"/>
    <property type="match status" value="2"/>
</dbReference>
<dbReference type="SMART" id="SM00823">
    <property type="entry name" value="PKS_PP"/>
    <property type="match status" value="2"/>
</dbReference>
<comment type="similarity">
    <text evidence="2">Belongs to the ATP-dependent AMP-binding enzyme family.</text>
</comment>
<dbReference type="GO" id="GO:0005829">
    <property type="term" value="C:cytosol"/>
    <property type="evidence" value="ECO:0007669"/>
    <property type="project" value="TreeGrafter"/>
</dbReference>